<name>A0AAP0PUN8_9MAGN</name>
<dbReference type="PROSITE" id="PS00018">
    <property type="entry name" value="EF_HAND_1"/>
    <property type="match status" value="1"/>
</dbReference>
<evidence type="ECO:0000313" key="4">
    <source>
        <dbReference type="EMBL" id="KAK9157088.1"/>
    </source>
</evidence>
<keyword evidence="1" id="KW-0106">Calcium</keyword>
<evidence type="ECO:0000259" key="3">
    <source>
        <dbReference type="PROSITE" id="PS50222"/>
    </source>
</evidence>
<dbReference type="SUPFAM" id="SSF47473">
    <property type="entry name" value="EF-hand"/>
    <property type="match status" value="1"/>
</dbReference>
<dbReference type="InterPro" id="IPR002048">
    <property type="entry name" value="EF_hand_dom"/>
</dbReference>
<feature type="compositionally biased region" description="Basic residues" evidence="2">
    <location>
        <begin position="71"/>
        <end position="88"/>
    </location>
</feature>
<comment type="caution">
    <text evidence="4">The sequence shown here is derived from an EMBL/GenBank/DDBJ whole genome shotgun (WGS) entry which is preliminary data.</text>
</comment>
<keyword evidence="5" id="KW-1185">Reference proteome</keyword>
<dbReference type="Proteomes" id="UP001419268">
    <property type="component" value="Unassembled WGS sequence"/>
</dbReference>
<dbReference type="GO" id="GO:0005509">
    <property type="term" value="F:calcium ion binding"/>
    <property type="evidence" value="ECO:0007669"/>
    <property type="project" value="InterPro"/>
</dbReference>
<feature type="domain" description="EF-hand" evidence="3">
    <location>
        <begin position="89"/>
        <end position="114"/>
    </location>
</feature>
<proteinExistence type="predicted"/>
<sequence>MVWVVPYYLEVSEEPVRLGGSQPRVGKSEEEIRSRGRPVRGARAEPGRGAVPVRAPQGLRVAAAPRDPLRDRRRHVSRGTHSPLRLHHREFDGDHNGTMDLEEFRSGMKQVLLAITNALVSSPIQMVIDDDDQSILKAAEDYKSSKVEQQRP</sequence>
<feature type="region of interest" description="Disordered" evidence="2">
    <location>
        <begin position="18"/>
        <end position="95"/>
    </location>
</feature>
<evidence type="ECO:0000313" key="5">
    <source>
        <dbReference type="Proteomes" id="UP001419268"/>
    </source>
</evidence>
<dbReference type="InterPro" id="IPR018247">
    <property type="entry name" value="EF_Hand_1_Ca_BS"/>
</dbReference>
<evidence type="ECO:0000256" key="2">
    <source>
        <dbReference type="SAM" id="MobiDB-lite"/>
    </source>
</evidence>
<dbReference type="EMBL" id="JBBNAG010000002">
    <property type="protein sequence ID" value="KAK9157088.1"/>
    <property type="molecule type" value="Genomic_DNA"/>
</dbReference>
<dbReference type="InterPro" id="IPR011992">
    <property type="entry name" value="EF-hand-dom_pair"/>
</dbReference>
<reference evidence="4 5" key="1">
    <citation type="submission" date="2024-01" db="EMBL/GenBank/DDBJ databases">
        <title>Genome assemblies of Stephania.</title>
        <authorList>
            <person name="Yang L."/>
        </authorList>
    </citation>
    <scope>NUCLEOTIDE SEQUENCE [LARGE SCALE GENOMIC DNA]</scope>
    <source>
        <strain evidence="4">JXDWG</strain>
        <tissue evidence="4">Leaf</tissue>
    </source>
</reference>
<dbReference type="PROSITE" id="PS50222">
    <property type="entry name" value="EF_HAND_2"/>
    <property type="match status" value="1"/>
</dbReference>
<organism evidence="4 5">
    <name type="scientific">Stephania cephalantha</name>
    <dbReference type="NCBI Taxonomy" id="152367"/>
    <lineage>
        <taxon>Eukaryota</taxon>
        <taxon>Viridiplantae</taxon>
        <taxon>Streptophyta</taxon>
        <taxon>Embryophyta</taxon>
        <taxon>Tracheophyta</taxon>
        <taxon>Spermatophyta</taxon>
        <taxon>Magnoliopsida</taxon>
        <taxon>Ranunculales</taxon>
        <taxon>Menispermaceae</taxon>
        <taxon>Menispermoideae</taxon>
        <taxon>Cissampelideae</taxon>
        <taxon>Stephania</taxon>
    </lineage>
</organism>
<protein>
    <recommendedName>
        <fullName evidence="3">EF-hand domain-containing protein</fullName>
    </recommendedName>
</protein>
<accession>A0AAP0PUN8</accession>
<gene>
    <name evidence="4" type="ORF">Scep_003662</name>
</gene>
<evidence type="ECO:0000256" key="1">
    <source>
        <dbReference type="ARBA" id="ARBA00022837"/>
    </source>
</evidence>
<dbReference type="AlphaFoldDB" id="A0AAP0PUN8"/>